<evidence type="ECO:0000313" key="1">
    <source>
        <dbReference type="EMBL" id="QEL13841.1"/>
    </source>
</evidence>
<dbReference type="RefSeq" id="WP_149108779.1">
    <property type="nucleotide sequence ID" value="NZ_CP042425.1"/>
</dbReference>
<proteinExistence type="predicted"/>
<organism evidence="1 2">
    <name type="scientific">Limnoglobus roseus</name>
    <dbReference type="NCBI Taxonomy" id="2598579"/>
    <lineage>
        <taxon>Bacteria</taxon>
        <taxon>Pseudomonadati</taxon>
        <taxon>Planctomycetota</taxon>
        <taxon>Planctomycetia</taxon>
        <taxon>Gemmatales</taxon>
        <taxon>Gemmataceae</taxon>
        <taxon>Limnoglobus</taxon>
    </lineage>
</organism>
<gene>
    <name evidence="1" type="ORF">PX52LOC_00699</name>
</gene>
<protein>
    <submittedName>
        <fullName evidence="1">Uncharacterized protein</fullName>
    </submittedName>
</protein>
<sequence length="73" mass="7729">MTTTKSRLPVSPALPAIDASELRWAATEVATLIRQASPDSVVATVLQQTLRELNSLKPSADATVVGPFRLKAA</sequence>
<dbReference type="EMBL" id="CP042425">
    <property type="protein sequence ID" value="QEL13841.1"/>
    <property type="molecule type" value="Genomic_DNA"/>
</dbReference>
<keyword evidence="2" id="KW-1185">Reference proteome</keyword>
<name>A0A5C1A428_9BACT</name>
<accession>A0A5C1A428</accession>
<dbReference type="KEGG" id="lrs:PX52LOC_00699"/>
<dbReference type="AlphaFoldDB" id="A0A5C1A428"/>
<evidence type="ECO:0000313" key="2">
    <source>
        <dbReference type="Proteomes" id="UP000324974"/>
    </source>
</evidence>
<reference evidence="2" key="1">
    <citation type="submission" date="2019-08" db="EMBL/GenBank/DDBJ databases">
        <title>Limnoglobus roseus gen. nov., sp. nov., a novel freshwater planctomycete with a giant genome from the family Gemmataceae.</title>
        <authorList>
            <person name="Kulichevskaya I.S."/>
            <person name="Naumoff D.G."/>
            <person name="Miroshnikov K."/>
            <person name="Ivanova A."/>
            <person name="Philippov D.A."/>
            <person name="Hakobyan A."/>
            <person name="Rijpstra I.C."/>
            <person name="Sinninghe Damste J.S."/>
            <person name="Liesack W."/>
            <person name="Dedysh S.N."/>
        </authorList>
    </citation>
    <scope>NUCLEOTIDE SEQUENCE [LARGE SCALE GENOMIC DNA]</scope>
    <source>
        <strain evidence="2">PX52</strain>
    </source>
</reference>
<dbReference type="Proteomes" id="UP000324974">
    <property type="component" value="Chromosome"/>
</dbReference>